<accession>A0A9X4LMZ3</accession>
<proteinExistence type="predicted"/>
<organism evidence="1 2">
    <name type="scientific">Pelomonas aquatica</name>
    <dbReference type="NCBI Taxonomy" id="431058"/>
    <lineage>
        <taxon>Bacteria</taxon>
        <taxon>Pseudomonadati</taxon>
        <taxon>Pseudomonadota</taxon>
        <taxon>Betaproteobacteria</taxon>
        <taxon>Burkholderiales</taxon>
        <taxon>Sphaerotilaceae</taxon>
        <taxon>Roseateles</taxon>
    </lineage>
</organism>
<evidence type="ECO:0000313" key="2">
    <source>
        <dbReference type="Proteomes" id="UP001152766"/>
    </source>
</evidence>
<keyword evidence="2" id="KW-1185">Reference proteome</keyword>
<sequence length="189" mass="20899">MSDEFLPPGLDLLAPRADFRGTRPLIWSAGRILGNDLDMSRALVQPTLHFRLEFKPDTSQDAIHALQRDLAFLLESAGLLGGYANDEQYMVISLLLPMSEADGEPIVNWLSAHPAVAVVRYSDVQSLAQVLANTAGRELGEELPLASALLFSLIRSMVPEWRMQRWMLRQARQAREGSTTPDANEEAGS</sequence>
<dbReference type="RefSeq" id="WP_268153406.1">
    <property type="nucleotide sequence ID" value="NZ_JAPPUW010000022.1"/>
</dbReference>
<dbReference type="Proteomes" id="UP001152766">
    <property type="component" value="Unassembled WGS sequence"/>
</dbReference>
<reference evidence="1" key="1">
    <citation type="submission" date="2019-02" db="EMBL/GenBank/DDBJ databases">
        <title>Draft genome of the type strain Pelomonas aquatica CCUG 52575T.</title>
        <authorList>
            <person name="Gomila M."/>
            <person name="Lalucat J."/>
        </authorList>
    </citation>
    <scope>NUCLEOTIDE SEQUENCE</scope>
    <source>
        <strain evidence="1">CCUG 52575</strain>
    </source>
</reference>
<dbReference type="EMBL" id="SGUG01000024">
    <property type="protein sequence ID" value="MDG0863920.1"/>
    <property type="molecule type" value="Genomic_DNA"/>
</dbReference>
<evidence type="ECO:0000313" key="1">
    <source>
        <dbReference type="EMBL" id="MDG0863920.1"/>
    </source>
</evidence>
<comment type="caution">
    <text evidence="1">The sequence shown here is derived from an EMBL/GenBank/DDBJ whole genome shotgun (WGS) entry which is preliminary data.</text>
</comment>
<protein>
    <submittedName>
        <fullName evidence="1">Uncharacterized protein</fullName>
    </submittedName>
</protein>
<gene>
    <name evidence="1" type="ORF">EXJ73_15765</name>
</gene>
<name>A0A9X4LMZ3_9BURK</name>
<dbReference type="AlphaFoldDB" id="A0A9X4LMZ3"/>